<dbReference type="EMBL" id="BAAAZC010000019">
    <property type="protein sequence ID" value="GAA3974803.1"/>
    <property type="molecule type" value="Genomic_DNA"/>
</dbReference>
<reference evidence="4" key="1">
    <citation type="journal article" date="2019" name="Int. J. Syst. Evol. Microbiol.">
        <title>The Global Catalogue of Microorganisms (GCM) 10K type strain sequencing project: providing services to taxonomists for standard genome sequencing and annotation.</title>
        <authorList>
            <consortium name="The Broad Institute Genomics Platform"/>
            <consortium name="The Broad Institute Genome Sequencing Center for Infectious Disease"/>
            <person name="Wu L."/>
            <person name="Ma J."/>
        </authorList>
    </citation>
    <scope>NUCLEOTIDE SEQUENCE [LARGE SCALE GENOMIC DNA]</scope>
    <source>
        <strain evidence="4">JCM 16601</strain>
    </source>
</reference>
<feature type="transmembrane region" description="Helical" evidence="1">
    <location>
        <begin position="56"/>
        <end position="76"/>
    </location>
</feature>
<feature type="transmembrane region" description="Helical" evidence="1">
    <location>
        <begin position="85"/>
        <end position="106"/>
    </location>
</feature>
<feature type="domain" description="Signal transduction histidine kinase internal region" evidence="2">
    <location>
        <begin position="201"/>
        <end position="278"/>
    </location>
</feature>
<keyword evidence="3" id="KW-0418">Kinase</keyword>
<dbReference type="InterPro" id="IPR050640">
    <property type="entry name" value="Bact_2-comp_sensor_kinase"/>
</dbReference>
<dbReference type="InterPro" id="IPR010559">
    <property type="entry name" value="Sig_transdc_His_kin_internal"/>
</dbReference>
<accession>A0ABP7Q453</accession>
<evidence type="ECO:0000313" key="4">
    <source>
        <dbReference type="Proteomes" id="UP001500742"/>
    </source>
</evidence>
<keyword evidence="3" id="KW-0808">Transferase</keyword>
<feature type="transmembrane region" description="Helical" evidence="1">
    <location>
        <begin position="12"/>
        <end position="36"/>
    </location>
</feature>
<name>A0ABP7Q453_9SPHI</name>
<evidence type="ECO:0000313" key="3">
    <source>
        <dbReference type="EMBL" id="GAA3974803.1"/>
    </source>
</evidence>
<evidence type="ECO:0000259" key="2">
    <source>
        <dbReference type="Pfam" id="PF06580"/>
    </source>
</evidence>
<dbReference type="GO" id="GO:0016301">
    <property type="term" value="F:kinase activity"/>
    <property type="evidence" value="ECO:0007669"/>
    <property type="project" value="UniProtKB-KW"/>
</dbReference>
<keyword evidence="4" id="KW-1185">Reference proteome</keyword>
<feature type="transmembrane region" description="Helical" evidence="1">
    <location>
        <begin position="165"/>
        <end position="187"/>
    </location>
</feature>
<organism evidence="3 4">
    <name type="scientific">Mucilaginibacter dorajii</name>
    <dbReference type="NCBI Taxonomy" id="692994"/>
    <lineage>
        <taxon>Bacteria</taxon>
        <taxon>Pseudomonadati</taxon>
        <taxon>Bacteroidota</taxon>
        <taxon>Sphingobacteriia</taxon>
        <taxon>Sphingobacteriales</taxon>
        <taxon>Sphingobacteriaceae</taxon>
        <taxon>Mucilaginibacter</taxon>
    </lineage>
</organism>
<evidence type="ECO:0000256" key="1">
    <source>
        <dbReference type="SAM" id="Phobius"/>
    </source>
</evidence>
<dbReference type="PANTHER" id="PTHR34220:SF7">
    <property type="entry name" value="SENSOR HISTIDINE KINASE YPDA"/>
    <property type="match status" value="1"/>
</dbReference>
<dbReference type="Pfam" id="PF06580">
    <property type="entry name" value="His_kinase"/>
    <property type="match status" value="1"/>
</dbReference>
<keyword evidence="1" id="KW-0812">Transmembrane</keyword>
<sequence>MRWAKKRLWIEILLHMVFWAGVFYTLTSLNSSHIHIWAKTAHVISDQYDEIAISSYVYLILVFLAVLFYGNIFWVFRKAIRYKRVIVRLAICAGWFILIFGANYFVTGPLFDQANRSVEPPPREIADLRKLERIKLDSGIKPDMPHGPDPARVGMINFMISDWQHLQPVILVAFLVILGISFAYFFLKQWARSELIQLNTENKFLRSQVNPHFLFNTLNNLFSMAQGKGNDELADGISKLSGMMRYMLYESNEERVPLKQEIEYLQNCIVLNKLRYADDEVKVIFDYPDKTEGVFVAPMMFIPFIENAFKHGVSIGTSSQIDISISLSDKQLIFNCGNANYSFIKKMEVGISGIGLGNVKRRLELIYPAKHSLMITDEDKEFMVKLKIDLS</sequence>
<comment type="caution">
    <text evidence="3">The sequence shown here is derived from an EMBL/GenBank/DDBJ whole genome shotgun (WGS) entry which is preliminary data.</text>
</comment>
<proteinExistence type="predicted"/>
<dbReference type="PANTHER" id="PTHR34220">
    <property type="entry name" value="SENSOR HISTIDINE KINASE YPDA"/>
    <property type="match status" value="1"/>
</dbReference>
<dbReference type="Proteomes" id="UP001500742">
    <property type="component" value="Unassembled WGS sequence"/>
</dbReference>
<keyword evidence="1" id="KW-0472">Membrane</keyword>
<dbReference type="RefSeq" id="WP_259087715.1">
    <property type="nucleotide sequence ID" value="NZ_BAAAZC010000019.1"/>
</dbReference>
<protein>
    <submittedName>
        <fullName evidence="3">Histidine kinase</fullName>
    </submittedName>
</protein>
<gene>
    <name evidence="3" type="ORF">GCM10022210_26480</name>
</gene>
<keyword evidence="1" id="KW-1133">Transmembrane helix</keyword>